<dbReference type="RefSeq" id="WP_344591471.1">
    <property type="nucleotide sequence ID" value="NZ_BAAARW010000016.1"/>
</dbReference>
<evidence type="ECO:0000313" key="3">
    <source>
        <dbReference type="Proteomes" id="UP001501231"/>
    </source>
</evidence>
<keyword evidence="3" id="KW-1185">Reference proteome</keyword>
<dbReference type="Proteomes" id="UP001501231">
    <property type="component" value="Unassembled WGS sequence"/>
</dbReference>
<feature type="compositionally biased region" description="Basic and acidic residues" evidence="1">
    <location>
        <begin position="68"/>
        <end position="84"/>
    </location>
</feature>
<gene>
    <name evidence="2" type="ORF">GCM10010191_45850</name>
</gene>
<protein>
    <submittedName>
        <fullName evidence="2">Uncharacterized protein</fullName>
    </submittedName>
</protein>
<evidence type="ECO:0000313" key="2">
    <source>
        <dbReference type="EMBL" id="GAA2427766.1"/>
    </source>
</evidence>
<dbReference type="EMBL" id="BAAARW010000016">
    <property type="protein sequence ID" value="GAA2427766.1"/>
    <property type="molecule type" value="Genomic_DNA"/>
</dbReference>
<reference evidence="2 3" key="1">
    <citation type="journal article" date="2019" name="Int. J. Syst. Evol. Microbiol.">
        <title>The Global Catalogue of Microorganisms (GCM) 10K type strain sequencing project: providing services to taxonomists for standard genome sequencing and annotation.</title>
        <authorList>
            <consortium name="The Broad Institute Genomics Platform"/>
            <consortium name="The Broad Institute Genome Sequencing Center for Infectious Disease"/>
            <person name="Wu L."/>
            <person name="Ma J."/>
        </authorList>
    </citation>
    <scope>NUCLEOTIDE SEQUENCE [LARGE SCALE GENOMIC DNA]</scope>
    <source>
        <strain evidence="2 3">JCM 3325</strain>
    </source>
</reference>
<accession>A0ABN3JG31</accession>
<organism evidence="2 3">
    <name type="scientific">Actinomadura vinacea</name>
    <dbReference type="NCBI Taxonomy" id="115336"/>
    <lineage>
        <taxon>Bacteria</taxon>
        <taxon>Bacillati</taxon>
        <taxon>Actinomycetota</taxon>
        <taxon>Actinomycetes</taxon>
        <taxon>Streptosporangiales</taxon>
        <taxon>Thermomonosporaceae</taxon>
        <taxon>Actinomadura</taxon>
    </lineage>
</organism>
<comment type="caution">
    <text evidence="2">The sequence shown here is derived from an EMBL/GenBank/DDBJ whole genome shotgun (WGS) entry which is preliminary data.</text>
</comment>
<sequence length="84" mass="9503">MRRLGLQPSTQAGLDQIVQNSAGLGNEDSDWLAQTARTKPGFLNYEQEYDQYATYFDQYSIGDNPGEIQRHRDGLDGNAERPPR</sequence>
<name>A0ABN3JG31_9ACTN</name>
<proteinExistence type="predicted"/>
<evidence type="ECO:0000256" key="1">
    <source>
        <dbReference type="SAM" id="MobiDB-lite"/>
    </source>
</evidence>
<feature type="region of interest" description="Disordered" evidence="1">
    <location>
        <begin position="62"/>
        <end position="84"/>
    </location>
</feature>